<protein>
    <submittedName>
        <fullName evidence="1">Uncharacterized protein</fullName>
    </submittedName>
</protein>
<sequence>MKALQRNFHTLSNTLRELLRMPVARLHFDSRIDPEDIPRTYRYYTRRHPRYKIIGNKTMGAALIDLGRFEGPPGYLEHIQGKNRGAWHAKRARARGYVCAEIERNEYIDAIHAINTSLEERQGRPMDQKYREKVTHFERQPHFDYYGVLNAEGQLVAYANIGHYGNFSAFSQLIGIRNNDGIMHLLMVDIVTRLLEQKRVRYVMYDTFFGAQPGLQQFKRILGYQPYRVKYSLQ</sequence>
<gene>
    <name evidence="1" type="ORF">NX782_23240</name>
</gene>
<dbReference type="EMBL" id="JANUGX010000036">
    <property type="protein sequence ID" value="MCS0592107.1"/>
    <property type="molecule type" value="Genomic_DNA"/>
</dbReference>
<evidence type="ECO:0000313" key="2">
    <source>
        <dbReference type="Proteomes" id="UP001205560"/>
    </source>
</evidence>
<organism evidence="1 2">
    <name type="scientific">Massilia norwichensis</name>
    <dbReference type="NCBI Taxonomy" id="1442366"/>
    <lineage>
        <taxon>Bacteria</taxon>
        <taxon>Pseudomonadati</taxon>
        <taxon>Pseudomonadota</taxon>
        <taxon>Betaproteobacteria</taxon>
        <taxon>Burkholderiales</taxon>
        <taxon>Oxalobacteraceae</taxon>
        <taxon>Telluria group</taxon>
        <taxon>Massilia</taxon>
    </lineage>
</organism>
<evidence type="ECO:0000313" key="1">
    <source>
        <dbReference type="EMBL" id="MCS0592107.1"/>
    </source>
</evidence>
<dbReference type="SUPFAM" id="SSF55729">
    <property type="entry name" value="Acyl-CoA N-acyltransferases (Nat)"/>
    <property type="match status" value="1"/>
</dbReference>
<keyword evidence="2" id="KW-1185">Reference proteome</keyword>
<comment type="caution">
    <text evidence="1">The sequence shown here is derived from an EMBL/GenBank/DDBJ whole genome shotgun (WGS) entry which is preliminary data.</text>
</comment>
<dbReference type="Proteomes" id="UP001205560">
    <property type="component" value="Unassembled WGS sequence"/>
</dbReference>
<reference evidence="1 2" key="1">
    <citation type="submission" date="2022-08" db="EMBL/GenBank/DDBJ databases">
        <title>Reclassification of Massilia species as members of the genera Telluria, Duganella, Pseudoduganella, Mokoshia gen. nov. and Zemynaea gen. nov. using orthogonal and non-orthogonal genome-based approaches.</title>
        <authorList>
            <person name="Bowman J.P."/>
        </authorList>
    </citation>
    <scope>NUCLEOTIDE SEQUENCE [LARGE SCALE GENOMIC DNA]</scope>
    <source>
        <strain evidence="1 2">LMG 28164</strain>
    </source>
</reference>
<accession>A0ABT2ADI1</accession>
<dbReference type="RefSeq" id="WP_258847873.1">
    <property type="nucleotide sequence ID" value="NZ_JANUGX010000036.1"/>
</dbReference>
<dbReference type="InterPro" id="IPR016181">
    <property type="entry name" value="Acyl_CoA_acyltransferase"/>
</dbReference>
<name>A0ABT2ADI1_9BURK</name>
<proteinExistence type="predicted"/>